<dbReference type="AlphaFoldDB" id="A0A2T5FZP4"/>
<dbReference type="Proteomes" id="UP000244162">
    <property type="component" value="Unassembled WGS sequence"/>
</dbReference>
<dbReference type="EMBL" id="NWBU01000005">
    <property type="protein sequence ID" value="PTQ12176.1"/>
    <property type="molecule type" value="Genomic_DNA"/>
</dbReference>
<name>A0A2T5FZP4_9SPHN</name>
<keyword evidence="3" id="KW-1185">Reference proteome</keyword>
<comment type="caution">
    <text evidence="2">The sequence shown here is derived from an EMBL/GenBank/DDBJ whole genome shotgun (WGS) entry which is preliminary data.</text>
</comment>
<evidence type="ECO:0000313" key="2">
    <source>
        <dbReference type="EMBL" id="PTQ12176.1"/>
    </source>
</evidence>
<feature type="transmembrane region" description="Helical" evidence="1">
    <location>
        <begin position="77"/>
        <end position="98"/>
    </location>
</feature>
<protein>
    <submittedName>
        <fullName evidence="2">Uncharacterized protein</fullName>
    </submittedName>
</protein>
<reference evidence="2 3" key="1">
    <citation type="submission" date="2017-09" db="EMBL/GenBank/DDBJ databases">
        <title>Sphingomonas panjinensis sp.nov., isolated from oil-contaminated soil.</title>
        <authorList>
            <person name="Wang L."/>
            <person name="Chen L."/>
        </authorList>
    </citation>
    <scope>NUCLEOTIDE SEQUENCE [LARGE SCALE GENOMIC DNA]</scope>
    <source>
        <strain evidence="2 3">FW-11</strain>
    </source>
</reference>
<evidence type="ECO:0000313" key="3">
    <source>
        <dbReference type="Proteomes" id="UP000244162"/>
    </source>
</evidence>
<keyword evidence="1" id="KW-1133">Transmembrane helix</keyword>
<accession>A0A2T5FZP4</accession>
<proteinExistence type="predicted"/>
<sequence>MVVRSLADQACIAAISPVVPSKRWAGTILTMVETTSSGMTIKQDLIVFAMTASLFAAGCIAMLTADDALSPYPIVTYGFIAMWGVSALGWPLFLIRAVRKTIRIAFRKQRS</sequence>
<keyword evidence="1" id="KW-0472">Membrane</keyword>
<organism evidence="2 3">
    <name type="scientific">Sphingomonas oleivorans</name>
    <dbReference type="NCBI Taxonomy" id="1735121"/>
    <lineage>
        <taxon>Bacteria</taxon>
        <taxon>Pseudomonadati</taxon>
        <taxon>Pseudomonadota</taxon>
        <taxon>Alphaproteobacteria</taxon>
        <taxon>Sphingomonadales</taxon>
        <taxon>Sphingomonadaceae</taxon>
        <taxon>Sphingomonas</taxon>
    </lineage>
</organism>
<keyword evidence="1" id="KW-0812">Transmembrane</keyword>
<gene>
    <name evidence="2" type="ORF">CLG96_06370</name>
</gene>
<evidence type="ECO:0000256" key="1">
    <source>
        <dbReference type="SAM" id="Phobius"/>
    </source>
</evidence>
<feature type="transmembrane region" description="Helical" evidence="1">
    <location>
        <begin position="45"/>
        <end position="65"/>
    </location>
</feature>